<name>A0A9P0FHK5_BRAAE</name>
<evidence type="ECO:0000256" key="1">
    <source>
        <dbReference type="SAM" id="Phobius"/>
    </source>
</evidence>
<dbReference type="EMBL" id="OV121136">
    <property type="protein sequence ID" value="CAH0557147.1"/>
    <property type="molecule type" value="Genomic_DNA"/>
</dbReference>
<dbReference type="OrthoDB" id="6435218at2759"/>
<feature type="domain" description="E3 ubiquitin-protein ligase APD1-4 N-terminal" evidence="2">
    <location>
        <begin position="96"/>
        <end position="165"/>
    </location>
</feature>
<keyword evidence="1" id="KW-0812">Transmembrane</keyword>
<dbReference type="Pfam" id="PF16040">
    <property type="entry name" value="APD1-4_N"/>
    <property type="match status" value="1"/>
</dbReference>
<dbReference type="AlphaFoldDB" id="A0A9P0FHK5"/>
<evidence type="ECO:0000259" key="3">
    <source>
        <dbReference type="Pfam" id="PF16041"/>
    </source>
</evidence>
<dbReference type="Proteomes" id="UP001154078">
    <property type="component" value="Chromosome 5"/>
</dbReference>
<evidence type="ECO:0008006" key="6">
    <source>
        <dbReference type="Google" id="ProtNLM"/>
    </source>
</evidence>
<dbReference type="InterPro" id="IPR032010">
    <property type="entry name" value="APD1-4_M"/>
</dbReference>
<protein>
    <recommendedName>
        <fullName evidence="6">E3 ubiquitin-protein ligase APD1-4 middle domain-containing protein</fullName>
    </recommendedName>
</protein>
<feature type="transmembrane region" description="Helical" evidence="1">
    <location>
        <begin position="38"/>
        <end position="59"/>
    </location>
</feature>
<evidence type="ECO:0000259" key="2">
    <source>
        <dbReference type="Pfam" id="PF16040"/>
    </source>
</evidence>
<organism evidence="4 5">
    <name type="scientific">Brassicogethes aeneus</name>
    <name type="common">Rape pollen beetle</name>
    <name type="synonym">Meligethes aeneus</name>
    <dbReference type="NCBI Taxonomy" id="1431903"/>
    <lineage>
        <taxon>Eukaryota</taxon>
        <taxon>Metazoa</taxon>
        <taxon>Ecdysozoa</taxon>
        <taxon>Arthropoda</taxon>
        <taxon>Hexapoda</taxon>
        <taxon>Insecta</taxon>
        <taxon>Pterygota</taxon>
        <taxon>Neoptera</taxon>
        <taxon>Endopterygota</taxon>
        <taxon>Coleoptera</taxon>
        <taxon>Polyphaga</taxon>
        <taxon>Cucujiformia</taxon>
        <taxon>Nitidulidae</taxon>
        <taxon>Meligethinae</taxon>
        <taxon>Brassicogethes</taxon>
    </lineage>
</organism>
<sequence>MATAIANNDKIVYYNAKYLYSSISSINERKKMHGVKRVMVFCLMTVIMPAILITTPLYLKHTVFADVIYRVAESDVLPIEDGISSIFCQGHTLKMNTSFNAFQLKGTPQLSSKRKHIRLKKSMSLPDDTLEYWGFYLLSGALVKLKVCSRFQGSRILVVRGDKKLRTCGLLDHNLKKKGDKFDPEYLQVNITFENKAEILGLVDHNDTNTAEEDLTIEKTDSYIKKRLDKSKRKFQEVPESKHHKRHIHKKLIHQKKVERLRNILDTDSDIPRQKRGTGPFDAHIAHGGNAFNVTNPDGGASSVSSFETDLWACYNGQILVAEGFPPSKQCNNIHYLEKGNHMITTHQVASNGYYYYIFYSDNDLQSNSIHAIFDIYKPTYRYANTSSNECYNQTECHFDLKFMSDEKIIVEVPTRDGIEHEGDDITLLTSTCHPRMVIYMFFPISVLFLILGCAFL</sequence>
<evidence type="ECO:0000313" key="5">
    <source>
        <dbReference type="Proteomes" id="UP001154078"/>
    </source>
</evidence>
<keyword evidence="1" id="KW-0472">Membrane</keyword>
<keyword evidence="1" id="KW-1133">Transmembrane helix</keyword>
<proteinExistence type="predicted"/>
<dbReference type="InterPro" id="IPR032008">
    <property type="entry name" value="APD1-4_N"/>
</dbReference>
<dbReference type="PANTHER" id="PTHR39077">
    <property type="entry name" value="DUF4793 DOMAIN-CONTAINING PROTEIN"/>
    <property type="match status" value="1"/>
</dbReference>
<keyword evidence="5" id="KW-1185">Reference proteome</keyword>
<feature type="domain" description="E3 ubiquitin-protein ligase APD1-4 middle" evidence="3">
    <location>
        <begin position="346"/>
        <end position="454"/>
    </location>
</feature>
<feature type="transmembrane region" description="Helical" evidence="1">
    <location>
        <begin position="437"/>
        <end position="456"/>
    </location>
</feature>
<reference evidence="4" key="1">
    <citation type="submission" date="2021-12" db="EMBL/GenBank/DDBJ databases">
        <authorList>
            <person name="King R."/>
        </authorList>
    </citation>
    <scope>NUCLEOTIDE SEQUENCE</scope>
</reference>
<dbReference type="Pfam" id="PF16041">
    <property type="entry name" value="APD1-4_M"/>
    <property type="match status" value="1"/>
</dbReference>
<dbReference type="PANTHER" id="PTHR39077:SF2">
    <property type="entry name" value="E3 UBIQUITIN-PROTEIN LIGASE APD1-4 MIDDLE DOMAIN-CONTAINING PROTEIN"/>
    <property type="match status" value="1"/>
</dbReference>
<gene>
    <name evidence="4" type="ORF">MELIAE_LOCUS7932</name>
</gene>
<accession>A0A9P0FHK5</accession>
<evidence type="ECO:0000313" key="4">
    <source>
        <dbReference type="EMBL" id="CAH0557147.1"/>
    </source>
</evidence>